<proteinExistence type="predicted"/>
<dbReference type="EMBL" id="CP182909">
    <property type="protein sequence ID" value="XPM66441.1"/>
    <property type="molecule type" value="Genomic_DNA"/>
</dbReference>
<sequence>MQTLQTVTLGKNDSTLTRLGIGTWAWGDKLFGAMAAITMPSKSKPRLKQP</sequence>
<reference evidence="1 2" key="1">
    <citation type="journal article" date="2016" name="Genome Announc.">
        <title>Draft Genome Sequence of the Thermotolerant Cyanobacterium Desertifilum sp. IPPAS B-1220.</title>
        <authorList>
            <person name="Mironov K.S."/>
            <person name="Sinetova M.A."/>
            <person name="Bolatkhan K."/>
            <person name="Zayadan B.K."/>
            <person name="Ustinova V.V."/>
            <person name="Kupriyanova E.V."/>
            <person name="Skrypnik A.N."/>
            <person name="Gogoleva N.E."/>
            <person name="Gogolev Y.V."/>
            <person name="Los D.A."/>
        </authorList>
    </citation>
    <scope>NUCLEOTIDE SEQUENCE [LARGE SCALE GENOMIC DNA]</scope>
    <source>
        <strain evidence="1 2">IPPAS B-1220</strain>
    </source>
</reference>
<gene>
    <name evidence="1" type="ORF">BH720_014640</name>
</gene>
<accession>A0ACD5H0S6</accession>
<organism evidence="1 2">
    <name type="scientific">Desertifilum tharense IPPAS B-1220</name>
    <dbReference type="NCBI Taxonomy" id="1781255"/>
    <lineage>
        <taxon>Bacteria</taxon>
        <taxon>Bacillati</taxon>
        <taxon>Cyanobacteriota</taxon>
        <taxon>Cyanophyceae</taxon>
        <taxon>Desertifilales</taxon>
        <taxon>Desertifilaceae</taxon>
        <taxon>Desertifilum</taxon>
    </lineage>
</organism>
<protein>
    <submittedName>
        <fullName evidence="1">Uncharacterized protein</fullName>
    </submittedName>
</protein>
<evidence type="ECO:0000313" key="2">
    <source>
        <dbReference type="Proteomes" id="UP000095472"/>
    </source>
</evidence>
<name>A0ACD5H0S6_9CYAN</name>
<dbReference type="Proteomes" id="UP000095472">
    <property type="component" value="Chromosome"/>
</dbReference>
<evidence type="ECO:0000313" key="1">
    <source>
        <dbReference type="EMBL" id="XPM66441.1"/>
    </source>
</evidence>
<keyword evidence="2" id="KW-1185">Reference proteome</keyword>